<dbReference type="EMBL" id="BLAL01000043">
    <property type="protein sequence ID" value="GES79361.1"/>
    <property type="molecule type" value="Genomic_DNA"/>
</dbReference>
<evidence type="ECO:0000313" key="1">
    <source>
        <dbReference type="EMBL" id="GBB83961.1"/>
    </source>
</evidence>
<dbReference type="SUPFAM" id="SSF56672">
    <property type="entry name" value="DNA/RNA polymerases"/>
    <property type="match status" value="1"/>
</dbReference>
<evidence type="ECO:0000313" key="2">
    <source>
        <dbReference type="EMBL" id="GES79361.1"/>
    </source>
</evidence>
<reference evidence="1 3" key="1">
    <citation type="submission" date="2017-11" db="EMBL/GenBank/DDBJ databases">
        <title>The genome of Rhizophagus clarus HR1 reveals common genetic basis of auxotrophy among arbuscular mycorrhizal fungi.</title>
        <authorList>
            <person name="Kobayashi Y."/>
        </authorList>
    </citation>
    <scope>NUCLEOTIDE SEQUENCE [LARGE SCALE GENOMIC DNA]</scope>
    <source>
        <strain evidence="1 3">HR1</strain>
    </source>
</reference>
<protein>
    <recommendedName>
        <fullName evidence="4">Reverse transcriptase domain-containing protein</fullName>
    </recommendedName>
</protein>
<accession>A0A2Z6QGM5</accession>
<proteinExistence type="predicted"/>
<dbReference type="Proteomes" id="UP000247702">
    <property type="component" value="Unassembled WGS sequence"/>
</dbReference>
<dbReference type="AlphaFoldDB" id="A0A2Z6QGM5"/>
<reference evidence="2" key="2">
    <citation type="submission" date="2019-10" db="EMBL/GenBank/DDBJ databases">
        <title>Conservation and host-specific expression of non-tandemly repeated heterogenous ribosome RNA gene in arbuscular mycorrhizal fungi.</title>
        <authorList>
            <person name="Maeda T."/>
            <person name="Kobayashi Y."/>
            <person name="Nakagawa T."/>
            <person name="Ezawa T."/>
            <person name="Yamaguchi K."/>
            <person name="Bino T."/>
            <person name="Nishimoto Y."/>
            <person name="Shigenobu S."/>
            <person name="Kawaguchi M."/>
        </authorList>
    </citation>
    <scope>NUCLEOTIDE SEQUENCE</scope>
    <source>
        <strain evidence="2">HR1</strain>
    </source>
</reference>
<organism evidence="1 3">
    <name type="scientific">Rhizophagus clarus</name>
    <dbReference type="NCBI Taxonomy" id="94130"/>
    <lineage>
        <taxon>Eukaryota</taxon>
        <taxon>Fungi</taxon>
        <taxon>Fungi incertae sedis</taxon>
        <taxon>Mucoromycota</taxon>
        <taxon>Glomeromycotina</taxon>
        <taxon>Glomeromycetes</taxon>
        <taxon>Glomerales</taxon>
        <taxon>Glomeraceae</taxon>
        <taxon>Rhizophagus</taxon>
    </lineage>
</organism>
<gene>
    <name evidence="2" type="ORF">RCL2_000666500</name>
    <name evidence="1" type="ORF">RclHR1_01060025</name>
</gene>
<dbReference type="EMBL" id="BEXD01000069">
    <property type="protein sequence ID" value="GBB83961.1"/>
    <property type="molecule type" value="Genomic_DNA"/>
</dbReference>
<comment type="caution">
    <text evidence="1">The sequence shown here is derived from an EMBL/GenBank/DDBJ whole genome shotgun (WGS) entry which is preliminary data.</text>
</comment>
<dbReference type="Proteomes" id="UP000615446">
    <property type="component" value="Unassembled WGS sequence"/>
</dbReference>
<dbReference type="InterPro" id="IPR043502">
    <property type="entry name" value="DNA/RNA_pol_sf"/>
</dbReference>
<name>A0A2Z6QGM5_9GLOM</name>
<keyword evidence="3" id="KW-1185">Reference proteome</keyword>
<evidence type="ECO:0008006" key="4">
    <source>
        <dbReference type="Google" id="ProtNLM"/>
    </source>
</evidence>
<evidence type="ECO:0000313" key="3">
    <source>
        <dbReference type="Proteomes" id="UP000247702"/>
    </source>
</evidence>
<sequence>MEGLDLVKSLLRRSDYMVTIDLSQAFYHIPLAEFQRKYFAIVGADLWSPGPKPQYTSQLRLELDQIFYPVSLPAPLRCVFNNTIDKYHIPWYDLLYIPFVLTSYQSSYQKTYQIIIKISEIKAKSYTTLVWSNGTKAIPKKYYPTPDTIYIYTYI</sequence>
<dbReference type="OrthoDB" id="2286148at2759"/>